<evidence type="ECO:0000313" key="1">
    <source>
        <dbReference type="EMBL" id="KAJ9633810.1"/>
    </source>
</evidence>
<protein>
    <submittedName>
        <fullName evidence="1">Uncharacterized protein</fullName>
    </submittedName>
</protein>
<dbReference type="EMBL" id="JAPDRP010000041">
    <property type="protein sequence ID" value="KAJ9633810.1"/>
    <property type="molecule type" value="Genomic_DNA"/>
</dbReference>
<accession>A0ACC2YF83</accession>
<proteinExistence type="predicted"/>
<dbReference type="Proteomes" id="UP001172680">
    <property type="component" value="Unassembled WGS sequence"/>
</dbReference>
<sequence length="185" mass="19996">MQENGEDVDVSASADMQGIARQDHIPRASKDGHQSSPELPQSDQGSQWMIPEKAGVREVTKTTPKRSIEEGTVAPNKNTKPEESAATTTKKKKVTKAKKAAKAKKKSKSKEATETQRASKTKKSVKDKTSSKDKKASKAKEASKTSTVTKLTKAKKTKQENGPLGKPLSLVNQGLKPLTEPYLLG</sequence>
<organism evidence="1 2">
    <name type="scientific">Coniosporium tulheliwenetii</name>
    <dbReference type="NCBI Taxonomy" id="3383036"/>
    <lineage>
        <taxon>Eukaryota</taxon>
        <taxon>Fungi</taxon>
        <taxon>Dikarya</taxon>
        <taxon>Ascomycota</taxon>
        <taxon>Pezizomycotina</taxon>
        <taxon>Dothideomycetes</taxon>
        <taxon>Dothideomycetes incertae sedis</taxon>
        <taxon>Coniosporium</taxon>
    </lineage>
</organism>
<name>A0ACC2YF83_9PEZI</name>
<evidence type="ECO:0000313" key="2">
    <source>
        <dbReference type="Proteomes" id="UP001172680"/>
    </source>
</evidence>
<reference evidence="1" key="1">
    <citation type="submission" date="2022-10" db="EMBL/GenBank/DDBJ databases">
        <title>Culturing micro-colonial fungi from biological soil crusts in the Mojave desert and describing Neophaeococcomyces mojavensis, and introducing the new genera and species Taxawa tesnikishii.</title>
        <authorList>
            <person name="Kurbessoian T."/>
            <person name="Stajich J.E."/>
        </authorList>
    </citation>
    <scope>NUCLEOTIDE SEQUENCE</scope>
    <source>
        <strain evidence="1">JES_115</strain>
    </source>
</reference>
<gene>
    <name evidence="1" type="ORF">H2199_009223</name>
</gene>
<comment type="caution">
    <text evidence="1">The sequence shown here is derived from an EMBL/GenBank/DDBJ whole genome shotgun (WGS) entry which is preliminary data.</text>
</comment>
<keyword evidence="2" id="KW-1185">Reference proteome</keyword>